<keyword evidence="10" id="KW-0170">Cobalt</keyword>
<evidence type="ECO:0000256" key="10">
    <source>
        <dbReference type="ARBA" id="ARBA00023285"/>
    </source>
</evidence>
<evidence type="ECO:0000256" key="3">
    <source>
        <dbReference type="ARBA" id="ARBA00005130"/>
    </source>
</evidence>
<evidence type="ECO:0000259" key="12">
    <source>
        <dbReference type="Pfam" id="PF07687"/>
    </source>
</evidence>
<dbReference type="PROSITE" id="PS00759">
    <property type="entry name" value="ARGE_DAPE_CPG2_2"/>
    <property type="match status" value="1"/>
</dbReference>
<sequence>MESEAVKILSDLIGFPTVVPPGEHYEDCSKYLAELLSGWGLKVDVLRVPKSYVENFYPDWADYPRFIVLARLEGSSDKPTLHFNGHYDVVPPGSGWSITEPFKAKVVDGKIYGRGSTDMKGGITSILIAARALAKCDANINGVIELSFTPDEEVGGATGVGYIVNEGIVAPDYCVIAEPSSTRSIWFGHKGMLWVKVVVEGKAAHGSTPWLGVNAFEKMVEVAHAMFNELKPRVEAKKSTYDYIDPRGAKATMNIGGEISGGAKINVVPPICSFTIDRRIIPEETPEEALSEIQSFLEELRARDPQLKVKVEVLGKSNACVTDPNSKIVKTAVEAGSEILGISPKPTMCIGGLDMRYFVDKGVETITYGPGVLGVAHMANEYISIKELVTMSKIYVNLAGKLLS</sequence>
<dbReference type="InterPro" id="IPR050072">
    <property type="entry name" value="Peptidase_M20A"/>
</dbReference>
<dbReference type="Pfam" id="PF07687">
    <property type="entry name" value="M20_dimer"/>
    <property type="match status" value="1"/>
</dbReference>
<protein>
    <recommendedName>
        <fullName evidence="6">Probable succinyl-diaminopimelate desuccinylase</fullName>
        <ecNumber evidence="5">3.5.1.18</ecNumber>
    </recommendedName>
</protein>
<gene>
    <name evidence="13" type="ORF">DRJ26_05250</name>
</gene>
<dbReference type="Gene3D" id="1.10.150.900">
    <property type="match status" value="1"/>
</dbReference>
<evidence type="ECO:0000256" key="9">
    <source>
        <dbReference type="ARBA" id="ARBA00022833"/>
    </source>
</evidence>
<evidence type="ECO:0000256" key="8">
    <source>
        <dbReference type="ARBA" id="ARBA00022801"/>
    </source>
</evidence>
<dbReference type="PANTHER" id="PTHR43808:SF32">
    <property type="entry name" value="ARGE_DAPE-RELATED DEACYLASE"/>
    <property type="match status" value="1"/>
</dbReference>
<comment type="cofactor">
    <cofactor evidence="2">
        <name>Zn(2+)</name>
        <dbReference type="ChEBI" id="CHEBI:29105"/>
    </cofactor>
</comment>
<comment type="cofactor">
    <cofactor evidence="1">
        <name>Co(2+)</name>
        <dbReference type="ChEBI" id="CHEBI:48828"/>
    </cofactor>
</comment>
<evidence type="ECO:0000256" key="1">
    <source>
        <dbReference type="ARBA" id="ARBA00001941"/>
    </source>
</evidence>
<dbReference type="UniPathway" id="UPA00034">
    <property type="reaction ID" value="UER00021"/>
</dbReference>
<evidence type="ECO:0000313" key="14">
    <source>
        <dbReference type="Proteomes" id="UP000269499"/>
    </source>
</evidence>
<dbReference type="EMBL" id="QMRA01000141">
    <property type="protein sequence ID" value="RLE51950.1"/>
    <property type="molecule type" value="Genomic_DNA"/>
</dbReference>
<dbReference type="NCBIfam" id="NF006400">
    <property type="entry name" value="PRK08651.1-3"/>
    <property type="match status" value="1"/>
</dbReference>
<dbReference type="NCBIfam" id="TIGR01910">
    <property type="entry name" value="DapE-ArgE"/>
    <property type="match status" value="1"/>
</dbReference>
<dbReference type="Gene3D" id="3.30.70.360">
    <property type="match status" value="1"/>
</dbReference>
<dbReference type="GO" id="GO:0046872">
    <property type="term" value="F:metal ion binding"/>
    <property type="evidence" value="ECO:0007669"/>
    <property type="project" value="UniProtKB-KW"/>
</dbReference>
<keyword evidence="7" id="KW-0479">Metal-binding</keyword>
<dbReference type="InterPro" id="IPR001261">
    <property type="entry name" value="ArgE/DapE_CS"/>
</dbReference>
<evidence type="ECO:0000256" key="7">
    <source>
        <dbReference type="ARBA" id="ARBA00022723"/>
    </source>
</evidence>
<comment type="catalytic activity">
    <reaction evidence="11">
        <text>N-succinyl-(2S,6S)-2,6-diaminopimelate + H2O = (2S,6S)-2,6-diaminopimelate + succinate</text>
        <dbReference type="Rhea" id="RHEA:22608"/>
        <dbReference type="ChEBI" id="CHEBI:15377"/>
        <dbReference type="ChEBI" id="CHEBI:30031"/>
        <dbReference type="ChEBI" id="CHEBI:57609"/>
        <dbReference type="ChEBI" id="CHEBI:58087"/>
        <dbReference type="EC" id="3.5.1.18"/>
    </reaction>
</comment>
<comment type="caution">
    <text evidence="13">The sequence shown here is derived from an EMBL/GenBank/DDBJ whole genome shotgun (WGS) entry which is preliminary data.</text>
</comment>
<dbReference type="Proteomes" id="UP000269499">
    <property type="component" value="Unassembled WGS sequence"/>
</dbReference>
<comment type="pathway">
    <text evidence="3">Amino-acid biosynthesis; L-lysine biosynthesis via DAP pathway; LL-2,6-diaminopimelate from (S)-tetrahydrodipicolinate (succinylase route): step 3/3.</text>
</comment>
<keyword evidence="8" id="KW-0378">Hydrolase</keyword>
<feature type="domain" description="Peptidase M20 dimerisation" evidence="12">
    <location>
        <begin position="188"/>
        <end position="301"/>
    </location>
</feature>
<dbReference type="Pfam" id="PF01546">
    <property type="entry name" value="Peptidase_M20"/>
    <property type="match status" value="1"/>
</dbReference>
<evidence type="ECO:0000256" key="6">
    <source>
        <dbReference type="ARBA" id="ARBA00016853"/>
    </source>
</evidence>
<dbReference type="Gene3D" id="3.40.630.10">
    <property type="entry name" value="Zn peptidases"/>
    <property type="match status" value="1"/>
</dbReference>
<dbReference type="GO" id="GO:0009014">
    <property type="term" value="F:succinyl-diaminopimelate desuccinylase activity"/>
    <property type="evidence" value="ECO:0007669"/>
    <property type="project" value="UniProtKB-EC"/>
</dbReference>
<comment type="similarity">
    <text evidence="4">Belongs to the peptidase M20A family.</text>
</comment>
<dbReference type="SUPFAM" id="SSF55031">
    <property type="entry name" value="Bacterial exopeptidase dimerisation domain"/>
    <property type="match status" value="1"/>
</dbReference>
<accession>A0A497EZ00</accession>
<dbReference type="PANTHER" id="PTHR43808">
    <property type="entry name" value="ACETYLORNITHINE DEACETYLASE"/>
    <property type="match status" value="1"/>
</dbReference>
<evidence type="ECO:0000256" key="4">
    <source>
        <dbReference type="ARBA" id="ARBA00006247"/>
    </source>
</evidence>
<dbReference type="InterPro" id="IPR011650">
    <property type="entry name" value="Peptidase_M20_dimer"/>
</dbReference>
<dbReference type="InterPro" id="IPR002933">
    <property type="entry name" value="Peptidase_M20"/>
</dbReference>
<keyword evidence="9" id="KW-0862">Zinc</keyword>
<evidence type="ECO:0000256" key="11">
    <source>
        <dbReference type="ARBA" id="ARBA00051301"/>
    </source>
</evidence>
<proteinExistence type="inferred from homology"/>
<dbReference type="GO" id="GO:0009089">
    <property type="term" value="P:lysine biosynthetic process via diaminopimelate"/>
    <property type="evidence" value="ECO:0007669"/>
    <property type="project" value="UniProtKB-UniPathway"/>
</dbReference>
<organism evidence="13 14">
    <name type="scientific">Thermoproteota archaeon</name>
    <dbReference type="NCBI Taxonomy" id="2056631"/>
    <lineage>
        <taxon>Archaea</taxon>
        <taxon>Thermoproteota</taxon>
    </lineage>
</organism>
<evidence type="ECO:0000313" key="13">
    <source>
        <dbReference type="EMBL" id="RLE51950.1"/>
    </source>
</evidence>
<dbReference type="SUPFAM" id="SSF53187">
    <property type="entry name" value="Zn-dependent exopeptidases"/>
    <property type="match status" value="1"/>
</dbReference>
<dbReference type="InterPro" id="IPR036264">
    <property type="entry name" value="Bact_exopeptidase_dim_dom"/>
</dbReference>
<dbReference type="AlphaFoldDB" id="A0A497EZ00"/>
<dbReference type="InterPro" id="IPR010182">
    <property type="entry name" value="ArgE/DapE"/>
</dbReference>
<evidence type="ECO:0000256" key="5">
    <source>
        <dbReference type="ARBA" id="ARBA00011921"/>
    </source>
</evidence>
<reference evidence="13 14" key="1">
    <citation type="submission" date="2018-06" db="EMBL/GenBank/DDBJ databases">
        <title>Extensive metabolic versatility and redundancy in microbially diverse, dynamic hydrothermal sediments.</title>
        <authorList>
            <person name="Dombrowski N."/>
            <person name="Teske A."/>
            <person name="Baker B.J."/>
        </authorList>
    </citation>
    <scope>NUCLEOTIDE SEQUENCE [LARGE SCALE GENOMIC DNA]</scope>
    <source>
        <strain evidence="13">B20_G2</strain>
    </source>
</reference>
<evidence type="ECO:0000256" key="2">
    <source>
        <dbReference type="ARBA" id="ARBA00001947"/>
    </source>
</evidence>
<dbReference type="EC" id="3.5.1.18" evidence="5"/>
<name>A0A497EZ00_9CREN</name>